<name>A0A8J7WS64_9ACTN</name>
<sequence>MIELIDATKRFGGKTAVDKVSFALPPGRVTALIGPNGAGKTTTLRLILGLDKPSGGRVLVDGRPYYRLRTPLTAVGALLDGSAAHPGRRACDHLRWLAAGNGIPARRVDEVLEITGLSAVARERVRGFSLGMKQRLGIAAALLGDPPALLLDEPLNGLDPAGIRWARTLIRDRAAGGGTVLVSSHLMTEMSQIAEHGLVIARGRILADAPLAELQSGHASLEDAFFGLTEGHAEFQAGR</sequence>
<dbReference type="InterPro" id="IPR017871">
    <property type="entry name" value="ABC_transporter-like_CS"/>
</dbReference>
<reference evidence="6" key="1">
    <citation type="submission" date="2021-04" db="EMBL/GenBank/DDBJ databases">
        <title>Genome based classification of Actinospica acidithermotolerans sp. nov., an actinobacterium isolated from an Indonesian hot spring.</title>
        <authorList>
            <person name="Kusuma A.B."/>
            <person name="Putra K.E."/>
            <person name="Nafisah S."/>
            <person name="Loh J."/>
            <person name="Nouioui I."/>
            <person name="Goodfellow M."/>
        </authorList>
    </citation>
    <scope>NUCLEOTIDE SEQUENCE</scope>
    <source>
        <strain evidence="6">DSM 45618</strain>
    </source>
</reference>
<gene>
    <name evidence="6" type="ORF">KGA66_19220</name>
</gene>
<dbReference type="SMART" id="SM00382">
    <property type="entry name" value="AAA"/>
    <property type="match status" value="1"/>
</dbReference>
<dbReference type="EMBL" id="JAGSXH010000073">
    <property type="protein sequence ID" value="MBS2965189.1"/>
    <property type="molecule type" value="Genomic_DNA"/>
</dbReference>
<dbReference type="PANTHER" id="PTHR43335">
    <property type="entry name" value="ABC TRANSPORTER, ATP-BINDING PROTEIN"/>
    <property type="match status" value="1"/>
</dbReference>
<proteinExistence type="inferred from homology"/>
<keyword evidence="7" id="KW-1185">Reference proteome</keyword>
<feature type="domain" description="ABC transporter" evidence="5">
    <location>
        <begin position="2"/>
        <end position="227"/>
    </location>
</feature>
<dbReference type="InterPro" id="IPR003593">
    <property type="entry name" value="AAA+_ATPase"/>
</dbReference>
<protein>
    <submittedName>
        <fullName evidence="6">ATP-binding cassette domain-containing protein</fullName>
    </submittedName>
</protein>
<comment type="caution">
    <text evidence="6">The sequence shown here is derived from an EMBL/GenBank/DDBJ whole genome shotgun (WGS) entry which is preliminary data.</text>
</comment>
<keyword evidence="2" id="KW-0813">Transport</keyword>
<dbReference type="GO" id="GO:0005524">
    <property type="term" value="F:ATP binding"/>
    <property type="evidence" value="ECO:0007669"/>
    <property type="project" value="UniProtKB-KW"/>
</dbReference>
<dbReference type="InterPro" id="IPR003439">
    <property type="entry name" value="ABC_transporter-like_ATP-bd"/>
</dbReference>
<dbReference type="PROSITE" id="PS50893">
    <property type="entry name" value="ABC_TRANSPORTER_2"/>
    <property type="match status" value="1"/>
</dbReference>
<dbReference type="RefSeq" id="WP_211469547.1">
    <property type="nucleotide sequence ID" value="NZ_JAGSXH010000073.1"/>
</dbReference>
<organism evidence="6 7">
    <name type="scientific">Actinocrinis puniceicyclus</name>
    <dbReference type="NCBI Taxonomy" id="977794"/>
    <lineage>
        <taxon>Bacteria</taxon>
        <taxon>Bacillati</taxon>
        <taxon>Actinomycetota</taxon>
        <taxon>Actinomycetes</taxon>
        <taxon>Catenulisporales</taxon>
        <taxon>Actinospicaceae</taxon>
        <taxon>Actinocrinis</taxon>
    </lineage>
</organism>
<dbReference type="GO" id="GO:0016887">
    <property type="term" value="F:ATP hydrolysis activity"/>
    <property type="evidence" value="ECO:0007669"/>
    <property type="project" value="InterPro"/>
</dbReference>
<dbReference type="Proteomes" id="UP000677913">
    <property type="component" value="Unassembled WGS sequence"/>
</dbReference>
<evidence type="ECO:0000313" key="6">
    <source>
        <dbReference type="EMBL" id="MBS2965189.1"/>
    </source>
</evidence>
<keyword evidence="3" id="KW-0547">Nucleotide-binding</keyword>
<dbReference type="SUPFAM" id="SSF52540">
    <property type="entry name" value="P-loop containing nucleoside triphosphate hydrolases"/>
    <property type="match status" value="1"/>
</dbReference>
<evidence type="ECO:0000256" key="2">
    <source>
        <dbReference type="ARBA" id="ARBA00022448"/>
    </source>
</evidence>
<accession>A0A8J7WS64</accession>
<dbReference type="PROSITE" id="PS00211">
    <property type="entry name" value="ABC_TRANSPORTER_1"/>
    <property type="match status" value="1"/>
</dbReference>
<comment type="similarity">
    <text evidence="1">Belongs to the ABC transporter superfamily.</text>
</comment>
<keyword evidence="4 6" id="KW-0067">ATP-binding</keyword>
<dbReference type="AlphaFoldDB" id="A0A8J7WS64"/>
<evidence type="ECO:0000313" key="7">
    <source>
        <dbReference type="Proteomes" id="UP000677913"/>
    </source>
</evidence>
<evidence type="ECO:0000256" key="4">
    <source>
        <dbReference type="ARBA" id="ARBA00022840"/>
    </source>
</evidence>
<evidence type="ECO:0000256" key="1">
    <source>
        <dbReference type="ARBA" id="ARBA00005417"/>
    </source>
</evidence>
<evidence type="ECO:0000259" key="5">
    <source>
        <dbReference type="PROSITE" id="PS50893"/>
    </source>
</evidence>
<dbReference type="PANTHER" id="PTHR43335:SF4">
    <property type="entry name" value="ABC TRANSPORTER, ATP-BINDING PROTEIN"/>
    <property type="match status" value="1"/>
</dbReference>
<dbReference type="Pfam" id="PF00005">
    <property type="entry name" value="ABC_tran"/>
    <property type="match status" value="1"/>
</dbReference>
<dbReference type="Gene3D" id="3.40.50.300">
    <property type="entry name" value="P-loop containing nucleotide triphosphate hydrolases"/>
    <property type="match status" value="1"/>
</dbReference>
<dbReference type="InterPro" id="IPR027417">
    <property type="entry name" value="P-loop_NTPase"/>
</dbReference>
<evidence type="ECO:0000256" key="3">
    <source>
        <dbReference type="ARBA" id="ARBA00022741"/>
    </source>
</evidence>